<reference evidence="1" key="1">
    <citation type="submission" date="2016-10" db="EMBL/GenBank/DDBJ databases">
        <authorList>
            <person name="de Groot N.N."/>
        </authorList>
    </citation>
    <scope>NUCLEOTIDE SEQUENCE</scope>
</reference>
<protein>
    <submittedName>
        <fullName evidence="1">Uncharacterized protein</fullName>
    </submittedName>
</protein>
<gene>
    <name evidence="1" type="ORF">MNB_SV-3-886</name>
</gene>
<proteinExistence type="predicted"/>
<dbReference type="AlphaFoldDB" id="A0A1W1BE38"/>
<name>A0A1W1BE38_9ZZZZ</name>
<sequence>MTTLLESAFEKISALPEMEQNIYAKNLLEEIESEKKWDSAFSESEDILSQMADSALEDFKNSNTKPLTQDQL</sequence>
<organism evidence="1">
    <name type="scientific">hydrothermal vent metagenome</name>
    <dbReference type="NCBI Taxonomy" id="652676"/>
    <lineage>
        <taxon>unclassified sequences</taxon>
        <taxon>metagenomes</taxon>
        <taxon>ecological metagenomes</taxon>
    </lineage>
</organism>
<dbReference type="EMBL" id="FPHI01000004">
    <property type="protein sequence ID" value="SFV51739.1"/>
    <property type="molecule type" value="Genomic_DNA"/>
</dbReference>
<accession>A0A1W1BE38</accession>
<evidence type="ECO:0000313" key="1">
    <source>
        <dbReference type="EMBL" id="SFV51739.1"/>
    </source>
</evidence>